<evidence type="ECO:0000313" key="2">
    <source>
        <dbReference type="Proteomes" id="UP000828390"/>
    </source>
</evidence>
<dbReference type="Proteomes" id="UP000828390">
    <property type="component" value="Unassembled WGS sequence"/>
</dbReference>
<protein>
    <submittedName>
        <fullName evidence="1">Uncharacterized protein</fullName>
    </submittedName>
</protein>
<reference evidence="1" key="2">
    <citation type="submission" date="2020-11" db="EMBL/GenBank/DDBJ databases">
        <authorList>
            <person name="McCartney M.A."/>
            <person name="Auch B."/>
            <person name="Kono T."/>
            <person name="Mallez S."/>
            <person name="Becker A."/>
            <person name="Gohl D.M."/>
            <person name="Silverstein K.A.T."/>
            <person name="Koren S."/>
            <person name="Bechman K.B."/>
            <person name="Herman A."/>
            <person name="Abrahante J.E."/>
            <person name="Garbe J."/>
        </authorList>
    </citation>
    <scope>NUCLEOTIDE SEQUENCE</scope>
    <source>
        <strain evidence="1">Duluth1</strain>
        <tissue evidence="1">Whole animal</tissue>
    </source>
</reference>
<comment type="caution">
    <text evidence="1">The sequence shown here is derived from an EMBL/GenBank/DDBJ whole genome shotgun (WGS) entry which is preliminary data.</text>
</comment>
<accession>A0A9D4GRQ2</accession>
<dbReference type="EMBL" id="JAIWYP010000005">
    <property type="protein sequence ID" value="KAH3820319.1"/>
    <property type="molecule type" value="Genomic_DNA"/>
</dbReference>
<dbReference type="InterPro" id="IPR011042">
    <property type="entry name" value="6-blade_b-propeller_TolB-like"/>
</dbReference>
<dbReference type="AlphaFoldDB" id="A0A9D4GRQ2"/>
<name>A0A9D4GRQ2_DREPO</name>
<evidence type="ECO:0000313" key="1">
    <source>
        <dbReference type="EMBL" id="KAH3820319.1"/>
    </source>
</evidence>
<organism evidence="1 2">
    <name type="scientific">Dreissena polymorpha</name>
    <name type="common">Zebra mussel</name>
    <name type="synonym">Mytilus polymorpha</name>
    <dbReference type="NCBI Taxonomy" id="45954"/>
    <lineage>
        <taxon>Eukaryota</taxon>
        <taxon>Metazoa</taxon>
        <taxon>Spiralia</taxon>
        <taxon>Lophotrochozoa</taxon>
        <taxon>Mollusca</taxon>
        <taxon>Bivalvia</taxon>
        <taxon>Autobranchia</taxon>
        <taxon>Heteroconchia</taxon>
        <taxon>Euheterodonta</taxon>
        <taxon>Imparidentia</taxon>
        <taxon>Neoheterodontei</taxon>
        <taxon>Myida</taxon>
        <taxon>Dreissenoidea</taxon>
        <taxon>Dreissenidae</taxon>
        <taxon>Dreissena</taxon>
    </lineage>
</organism>
<dbReference type="SUPFAM" id="SSF101898">
    <property type="entry name" value="NHL repeat"/>
    <property type="match status" value="1"/>
</dbReference>
<reference evidence="1" key="1">
    <citation type="journal article" date="2019" name="bioRxiv">
        <title>The Genome of the Zebra Mussel, Dreissena polymorpha: A Resource for Invasive Species Research.</title>
        <authorList>
            <person name="McCartney M.A."/>
            <person name="Auch B."/>
            <person name="Kono T."/>
            <person name="Mallez S."/>
            <person name="Zhang Y."/>
            <person name="Obille A."/>
            <person name="Becker A."/>
            <person name="Abrahante J.E."/>
            <person name="Garbe J."/>
            <person name="Badalamenti J.P."/>
            <person name="Herman A."/>
            <person name="Mangelson H."/>
            <person name="Liachko I."/>
            <person name="Sullivan S."/>
            <person name="Sone E.D."/>
            <person name="Koren S."/>
            <person name="Silverstein K.A.T."/>
            <person name="Beckman K.B."/>
            <person name="Gohl D.M."/>
        </authorList>
    </citation>
    <scope>NUCLEOTIDE SEQUENCE</scope>
    <source>
        <strain evidence="1">Duluth1</strain>
        <tissue evidence="1">Whole animal</tissue>
    </source>
</reference>
<proteinExistence type="predicted"/>
<dbReference type="Gene3D" id="2.120.10.30">
    <property type="entry name" value="TolB, C-terminal domain"/>
    <property type="match status" value="1"/>
</dbReference>
<keyword evidence="2" id="KW-1185">Reference proteome</keyword>
<gene>
    <name evidence="1" type="ORF">DPMN_122065</name>
</gene>
<sequence>MHKLITLATDGTLISTFEHSELQKPCGLDVTPAGQVLVCGYSSHTVIQIDGEGRHKLATLASQKDGLDNPASVCYNTNTRQMIVGLTNNNKIIVMDLK</sequence>